<keyword evidence="4" id="KW-1185">Reference proteome</keyword>
<dbReference type="STRING" id="3818.A0A445C403"/>
<sequence>MLLCDHYLPLDRYNSIVEAHLQETGFYHVSQIGVVQCQSAMVNALIKRWRPETHTFYFPIGECVVSLEDVAMILGLPTNGVPVTGPTMSSFEAMEAECLHQFGVASRNRDCKEDHTVLTDDIQIQRYVKCHIMLLVGTILFGDKSGAAVHWKFLLLLRDFAGIIQYSWGSACLAHLNRSLCRATRVNCKEIDGPLTLLLTWAWTRLPFLAPINGNPRVFPIANRWRNWDRENFAYRYHTLAHYRKLLDDLQEGHAYGIDFIEPDVVPLDIRQHSVVWSATVPLISFECIEWRSSDQFKRQFDLIQDVPTQERDLGTSHGEVLTGPKNQDWSNTHSFWIMQWTNRYSHVLADDLVPLHYPLEIYMHWYRGAFGAHLQILDLVFQEDPKGPPVHNQEEHQQEPPAPKLHPPSPLPPPPVPQEVQCGMEYVPQTYPSDYFTQSVPLHQEYWSGPQADAGEQASFSQLLGFMDPGPGYSHSGNVHDIPTDQLAHPTGITARRTSFDSMPWVHTSSENSGARMSVDSSRSADATRGILQSGLDRHISMTLIQETNNAVDNDTDKYLHRMSSVLTHTPCSLHLYGWYNPSSP</sequence>
<feature type="compositionally biased region" description="Pro residues" evidence="1">
    <location>
        <begin position="401"/>
        <end position="418"/>
    </location>
</feature>
<feature type="domain" description="Aminotransferase-like plant mobile" evidence="2">
    <location>
        <begin position="25"/>
        <end position="368"/>
    </location>
</feature>
<organism evidence="3 4">
    <name type="scientific">Arachis hypogaea</name>
    <name type="common">Peanut</name>
    <dbReference type="NCBI Taxonomy" id="3818"/>
    <lineage>
        <taxon>Eukaryota</taxon>
        <taxon>Viridiplantae</taxon>
        <taxon>Streptophyta</taxon>
        <taxon>Embryophyta</taxon>
        <taxon>Tracheophyta</taxon>
        <taxon>Spermatophyta</taxon>
        <taxon>Magnoliopsida</taxon>
        <taxon>eudicotyledons</taxon>
        <taxon>Gunneridae</taxon>
        <taxon>Pentapetalae</taxon>
        <taxon>rosids</taxon>
        <taxon>fabids</taxon>
        <taxon>Fabales</taxon>
        <taxon>Fabaceae</taxon>
        <taxon>Papilionoideae</taxon>
        <taxon>50 kb inversion clade</taxon>
        <taxon>dalbergioids sensu lato</taxon>
        <taxon>Dalbergieae</taxon>
        <taxon>Pterocarpus clade</taxon>
        <taxon>Arachis</taxon>
    </lineage>
</organism>
<dbReference type="Proteomes" id="UP000289738">
    <property type="component" value="Chromosome A07"/>
</dbReference>
<comment type="caution">
    <text evidence="3">The sequence shown here is derived from an EMBL/GenBank/DDBJ whole genome shotgun (WGS) entry which is preliminary data.</text>
</comment>
<dbReference type="PANTHER" id="PTHR46033:SF8">
    <property type="entry name" value="PROTEIN MAINTENANCE OF MERISTEMS-LIKE"/>
    <property type="match status" value="1"/>
</dbReference>
<dbReference type="InterPro" id="IPR019557">
    <property type="entry name" value="AminoTfrase-like_pln_mobile"/>
</dbReference>
<dbReference type="Pfam" id="PF10536">
    <property type="entry name" value="PMD"/>
    <property type="match status" value="1"/>
</dbReference>
<evidence type="ECO:0000313" key="4">
    <source>
        <dbReference type="Proteomes" id="UP000289738"/>
    </source>
</evidence>
<dbReference type="InterPro" id="IPR044824">
    <property type="entry name" value="MAIN-like"/>
</dbReference>
<evidence type="ECO:0000256" key="1">
    <source>
        <dbReference type="SAM" id="MobiDB-lite"/>
    </source>
</evidence>
<accession>A0A445C403</accession>
<gene>
    <name evidence="3" type="ORF">Ahy_A07g031461</name>
</gene>
<protein>
    <recommendedName>
        <fullName evidence="2">Aminotransferase-like plant mobile domain-containing protein</fullName>
    </recommendedName>
</protein>
<dbReference type="AlphaFoldDB" id="A0A445C403"/>
<reference evidence="3 4" key="1">
    <citation type="submission" date="2019-01" db="EMBL/GenBank/DDBJ databases">
        <title>Sequencing of cultivated peanut Arachis hypogaea provides insights into genome evolution and oil improvement.</title>
        <authorList>
            <person name="Chen X."/>
        </authorList>
    </citation>
    <scope>NUCLEOTIDE SEQUENCE [LARGE SCALE GENOMIC DNA]</scope>
    <source>
        <strain evidence="4">cv. Fuhuasheng</strain>
        <tissue evidence="3">Leaves</tissue>
    </source>
</reference>
<name>A0A445C403_ARAHY</name>
<evidence type="ECO:0000313" key="3">
    <source>
        <dbReference type="EMBL" id="RYR45649.1"/>
    </source>
</evidence>
<feature type="region of interest" description="Disordered" evidence="1">
    <location>
        <begin position="386"/>
        <end position="421"/>
    </location>
</feature>
<dbReference type="EMBL" id="SDMP01000007">
    <property type="protein sequence ID" value="RYR45649.1"/>
    <property type="molecule type" value="Genomic_DNA"/>
</dbReference>
<dbReference type="PANTHER" id="PTHR46033">
    <property type="entry name" value="PROTEIN MAIN-LIKE 2"/>
    <property type="match status" value="1"/>
</dbReference>
<proteinExistence type="predicted"/>
<dbReference type="GO" id="GO:0010073">
    <property type="term" value="P:meristem maintenance"/>
    <property type="evidence" value="ECO:0007669"/>
    <property type="project" value="InterPro"/>
</dbReference>
<evidence type="ECO:0000259" key="2">
    <source>
        <dbReference type="Pfam" id="PF10536"/>
    </source>
</evidence>